<gene>
    <name evidence="3" type="ORF">NSK_003765</name>
</gene>
<feature type="region of interest" description="Disordered" evidence="2">
    <location>
        <begin position="149"/>
        <end position="168"/>
    </location>
</feature>
<protein>
    <submittedName>
        <fullName evidence="3">Uncharacterized protein</fullName>
    </submittedName>
</protein>
<name>A0A4D9D3Y0_9STRA</name>
<feature type="coiled-coil region" evidence="1">
    <location>
        <begin position="91"/>
        <end position="125"/>
    </location>
</feature>
<feature type="compositionally biased region" description="Basic and acidic residues" evidence="2">
    <location>
        <begin position="554"/>
        <end position="582"/>
    </location>
</feature>
<organism evidence="3 4">
    <name type="scientific">Nannochloropsis salina CCMP1776</name>
    <dbReference type="NCBI Taxonomy" id="1027361"/>
    <lineage>
        <taxon>Eukaryota</taxon>
        <taxon>Sar</taxon>
        <taxon>Stramenopiles</taxon>
        <taxon>Ochrophyta</taxon>
        <taxon>Eustigmatophyceae</taxon>
        <taxon>Eustigmatales</taxon>
        <taxon>Monodopsidaceae</taxon>
        <taxon>Microchloropsis</taxon>
        <taxon>Microchloropsis salina</taxon>
    </lineage>
</organism>
<feature type="region of interest" description="Disordered" evidence="2">
    <location>
        <begin position="520"/>
        <end position="585"/>
    </location>
</feature>
<feature type="region of interest" description="Disordered" evidence="2">
    <location>
        <begin position="441"/>
        <end position="502"/>
    </location>
</feature>
<dbReference type="OrthoDB" id="203619at2759"/>
<dbReference type="AlphaFoldDB" id="A0A4D9D3Y0"/>
<accession>A0A4D9D3Y0</accession>
<proteinExistence type="predicted"/>
<evidence type="ECO:0000313" key="4">
    <source>
        <dbReference type="Proteomes" id="UP000355283"/>
    </source>
</evidence>
<feature type="region of interest" description="Disordered" evidence="2">
    <location>
        <begin position="1"/>
        <end position="28"/>
    </location>
</feature>
<feature type="compositionally biased region" description="Basic and acidic residues" evidence="2">
    <location>
        <begin position="1"/>
        <end position="10"/>
    </location>
</feature>
<feature type="compositionally biased region" description="Basic and acidic residues" evidence="2">
    <location>
        <begin position="532"/>
        <end position="544"/>
    </location>
</feature>
<keyword evidence="1" id="KW-0175">Coiled coil</keyword>
<keyword evidence="4" id="KW-1185">Reference proteome</keyword>
<dbReference type="Proteomes" id="UP000355283">
    <property type="component" value="Unassembled WGS sequence"/>
</dbReference>
<evidence type="ECO:0000313" key="3">
    <source>
        <dbReference type="EMBL" id="TFJ84733.1"/>
    </source>
</evidence>
<dbReference type="EMBL" id="SDOX01000017">
    <property type="protein sequence ID" value="TFJ84733.1"/>
    <property type="molecule type" value="Genomic_DNA"/>
</dbReference>
<feature type="coiled-coil region" evidence="1">
    <location>
        <begin position="297"/>
        <end position="430"/>
    </location>
</feature>
<sequence length="701" mass="79859">MQGPGRREPDGLALHPSTTTNTNGPKEFTNDEHFNLLLQIQQLQDKCAYLAGGTDGVQLAEVLMEKEEECRMKDREIAVLHGKVEGTLGVVAEMEKEKEVLKGVVRQQESNILDLTQQISTLRRDFTGSESLVASSRQEIAQLQVSLSTSRANQEAAETATKKADTERRRAEEVISAQELAMEGLLKREKEHEGRKEEAEGMMTEARRKGEELERQLAAAKREVRELKEKLKEYVLREEAARRAKEKTEATVTALETEIQKWRERTRSLKISSQETEKWREERADMLSKMKSMVGEKETLEGRVGRARQELRLMERMSVCGAEKVKGLEEEVERLGWERERVALERRQEEEGWEKEKAAMEMEWEGRLREMEVEVRRREGEVKAREERVEWYKKRVVELEARSRGRDRGREGERERRAALQEEIRVMRREGGEVARLRHEEVRVREEEPRQESHQSRRLVAQGVLRGGRESDPVGCKAAGGEGGREGGRERGRAMWPQASAFHPDEEVRLQRRLLRAHCPASPAPVWACPDARPRDGGARRDWRGSIPGEEEGKEGGKAGPEEVREGRRSLSAAARDEKYENRQVSSYGSMGMRFEDFGEGRRKAAGMGRGTETGGGRRELSPSTAIATPPLSRYGTYTARSPHATHAHSPFPSTHASPSFPSPRITHIPRQGPSPARFRLMARVAENARERTRYRAMSSR</sequence>
<comment type="caution">
    <text evidence="3">The sequence shown here is derived from an EMBL/GenBank/DDBJ whole genome shotgun (WGS) entry which is preliminary data.</text>
</comment>
<reference evidence="3 4" key="1">
    <citation type="submission" date="2019-01" db="EMBL/GenBank/DDBJ databases">
        <title>Nuclear Genome Assembly of the Microalgal Biofuel strain Nannochloropsis salina CCMP1776.</title>
        <authorList>
            <person name="Hovde B."/>
        </authorList>
    </citation>
    <scope>NUCLEOTIDE SEQUENCE [LARGE SCALE GENOMIC DNA]</scope>
    <source>
        <strain evidence="3 4">CCMP1776</strain>
    </source>
</reference>
<feature type="compositionally biased region" description="Basic and acidic residues" evidence="2">
    <location>
        <begin position="483"/>
        <end position="493"/>
    </location>
</feature>
<feature type="compositionally biased region" description="Basic and acidic residues" evidence="2">
    <location>
        <begin position="441"/>
        <end position="455"/>
    </location>
</feature>
<evidence type="ECO:0000256" key="1">
    <source>
        <dbReference type="SAM" id="Coils"/>
    </source>
</evidence>
<feature type="region of interest" description="Disordered" evidence="2">
    <location>
        <begin position="189"/>
        <end position="210"/>
    </location>
</feature>
<evidence type="ECO:0000256" key="2">
    <source>
        <dbReference type="SAM" id="MobiDB-lite"/>
    </source>
</evidence>
<feature type="region of interest" description="Disordered" evidence="2">
    <location>
        <begin position="600"/>
        <end position="675"/>
    </location>
</feature>